<dbReference type="PANTHER" id="PTHR30035">
    <property type="entry name" value="LIPOPROTEIN VACJ-RELATED"/>
    <property type="match status" value="1"/>
</dbReference>
<gene>
    <name evidence="4" type="ORF">DFR46_2649</name>
</gene>
<dbReference type="GO" id="GO:0016020">
    <property type="term" value="C:membrane"/>
    <property type="evidence" value="ECO:0007669"/>
    <property type="project" value="InterPro"/>
</dbReference>
<feature type="signal peptide" evidence="3">
    <location>
        <begin position="1"/>
        <end position="22"/>
    </location>
</feature>
<accession>A0A3D9FIH1</accession>
<evidence type="ECO:0000256" key="2">
    <source>
        <dbReference type="ARBA" id="ARBA00022729"/>
    </source>
</evidence>
<dbReference type="PROSITE" id="PS51257">
    <property type="entry name" value="PROKAR_LIPOPROTEIN"/>
    <property type="match status" value="1"/>
</dbReference>
<feature type="chain" id="PRO_5017544925" evidence="3">
    <location>
        <begin position="23"/>
        <end position="288"/>
    </location>
</feature>
<reference evidence="4 5" key="1">
    <citation type="submission" date="2018-07" db="EMBL/GenBank/DDBJ databases">
        <title>Genomic Encyclopedia of Type Strains, Phase IV (KMG-IV): sequencing the most valuable type-strain genomes for metagenomic binning, comparative biology and taxonomic classification.</title>
        <authorList>
            <person name="Goeker M."/>
        </authorList>
    </citation>
    <scope>NUCLEOTIDE SEQUENCE [LARGE SCALE GENOMIC DNA]</scope>
    <source>
        <strain evidence="4 5">DSM 26725</strain>
    </source>
</reference>
<dbReference type="Pfam" id="PF04333">
    <property type="entry name" value="MlaA"/>
    <property type="match status" value="1"/>
</dbReference>
<keyword evidence="5" id="KW-1185">Reference proteome</keyword>
<protein>
    <submittedName>
        <fullName evidence="4">Phospholipid-binding lipoprotein MlaA</fullName>
    </submittedName>
</protein>
<comment type="caution">
    <text evidence="4">The sequence shown here is derived from an EMBL/GenBank/DDBJ whole genome shotgun (WGS) entry which is preliminary data.</text>
</comment>
<evidence type="ECO:0000313" key="4">
    <source>
        <dbReference type="EMBL" id="RED17599.1"/>
    </source>
</evidence>
<evidence type="ECO:0000256" key="1">
    <source>
        <dbReference type="ARBA" id="ARBA00010634"/>
    </source>
</evidence>
<dbReference type="PANTHER" id="PTHR30035:SF3">
    <property type="entry name" value="INTERMEMBRANE PHOSPHOLIPID TRANSPORT SYSTEM LIPOPROTEIN MLAA"/>
    <property type="match status" value="1"/>
</dbReference>
<comment type="similarity">
    <text evidence="1">Belongs to the MlaA family.</text>
</comment>
<sequence length="288" mass="31079">MRKLLTSLMLMLFLSACATTMAGPNGMADRDRHEEFNRDMWAVNQGIDTVLISPAADVYRTITPQPARRGITNIFRNLSEPWSFINNLLQGRPDRALRNLGRFIINSTIGVGGLADHATAMGIEPAPEDFGQTLAVWGVGDGGYVMNPLLGPSTQRDTFGAIVDFVANPVSIFFDRGLNLTTQEQWGIRAASIISTRAELTESGVDAFLESSADPYAAARSAYFQNREAAILNYDAASLAGEGEDASASEDAAFEAALDDLEDFEVIAPEEAIPEGTEAQETAPVEPE</sequence>
<organism evidence="4 5">
    <name type="scientific">Parasphingopyxis lamellibrachiae</name>
    <dbReference type="NCBI Taxonomy" id="680125"/>
    <lineage>
        <taxon>Bacteria</taxon>
        <taxon>Pseudomonadati</taxon>
        <taxon>Pseudomonadota</taxon>
        <taxon>Alphaproteobacteria</taxon>
        <taxon>Sphingomonadales</taxon>
        <taxon>Sphingomonadaceae</taxon>
        <taxon>Parasphingopyxis</taxon>
    </lineage>
</organism>
<name>A0A3D9FIH1_9SPHN</name>
<dbReference type="AlphaFoldDB" id="A0A3D9FIH1"/>
<keyword evidence="4" id="KW-0449">Lipoprotein</keyword>
<evidence type="ECO:0000313" key="5">
    <source>
        <dbReference type="Proteomes" id="UP000256310"/>
    </source>
</evidence>
<dbReference type="PRINTS" id="PR01805">
    <property type="entry name" value="VACJLIPOPROT"/>
</dbReference>
<proteinExistence type="inferred from homology"/>
<evidence type="ECO:0000256" key="3">
    <source>
        <dbReference type="SAM" id="SignalP"/>
    </source>
</evidence>
<keyword evidence="2 3" id="KW-0732">Signal</keyword>
<dbReference type="InterPro" id="IPR007428">
    <property type="entry name" value="MlaA"/>
</dbReference>
<dbReference type="Proteomes" id="UP000256310">
    <property type="component" value="Unassembled WGS sequence"/>
</dbReference>
<dbReference type="EMBL" id="QRDP01000004">
    <property type="protein sequence ID" value="RED17599.1"/>
    <property type="molecule type" value="Genomic_DNA"/>
</dbReference>
<dbReference type="GO" id="GO:0120010">
    <property type="term" value="P:intermembrane phospholipid transfer"/>
    <property type="evidence" value="ECO:0007669"/>
    <property type="project" value="TreeGrafter"/>
</dbReference>